<evidence type="ECO:0000313" key="3">
    <source>
        <dbReference type="Proteomes" id="UP000320580"/>
    </source>
</evidence>
<reference evidence="2 3" key="1">
    <citation type="submission" date="2019-07" db="EMBL/GenBank/DDBJ databases">
        <authorList>
            <person name="Zhu P."/>
        </authorList>
    </citation>
    <scope>NUCLEOTIDE SEQUENCE [LARGE SCALE GENOMIC DNA]</scope>
    <source>
        <strain evidence="2 3">SSL-25</strain>
    </source>
</reference>
<dbReference type="Proteomes" id="UP000320580">
    <property type="component" value="Chromosome"/>
</dbReference>
<keyword evidence="3" id="KW-1185">Reference proteome</keyword>
<protein>
    <recommendedName>
        <fullName evidence="4">Terpene synthase</fullName>
    </recommendedName>
</protein>
<proteinExistence type="predicted"/>
<name>A0A5B8JAB9_9ACTN</name>
<dbReference type="OrthoDB" id="7055905at2"/>
<dbReference type="Gene3D" id="1.10.600.10">
    <property type="entry name" value="Farnesyl Diphosphate Synthase"/>
    <property type="match status" value="1"/>
</dbReference>
<sequence length="490" mass="53276">MGCGDAYGLRPCRGLRGPGGVAVGEDDHDVRRVLGGQGPADADGHVRTTAAREFSPAAHLVRLLDTADLPGVGDASGFPLPPKLTVTAFHSGDTLTIIRGTIHFTSAQTCNTRTPLGGEQGYPSCFLRRGLGIAGWAGRQKSEGPKENGMTDANLDIWQEKVYCPVTPELHPKAREIEEAVLDWLNEFELGPLDLARRGGWGLLASWIYPRGNVERVIVAARLLAWICQYDEAGFERPASGGAPDRTGRNLLRSLKIMEEPDLPIPDPDPYHLAWQDAHRQLRRIATPGQVHRFNHGLTRMFVTVGCEALFEMARRMPTLHDARMLRRGTGAASPGGYGVLVEVVGGYELPYATWADPRIQLLGHYVSDLAGGANDIIGARRDTELKAVPMNVVVALAQERGLSLADAARAARELHKQSWDTLIDLAGSLRTDAGPQLDRYLTEMLVFTAGNHGWYNEFSRHHRYGGTEEFADVPAASPPATRSPDAAAD</sequence>
<dbReference type="InterPro" id="IPR008949">
    <property type="entry name" value="Isoprenoid_synthase_dom_sf"/>
</dbReference>
<evidence type="ECO:0000256" key="1">
    <source>
        <dbReference type="SAM" id="MobiDB-lite"/>
    </source>
</evidence>
<dbReference type="SUPFAM" id="SSF48576">
    <property type="entry name" value="Terpenoid synthases"/>
    <property type="match status" value="1"/>
</dbReference>
<dbReference type="AlphaFoldDB" id="A0A5B8JAB9"/>
<dbReference type="Pfam" id="PF19086">
    <property type="entry name" value="Terpene_syn_C_2"/>
    <property type="match status" value="1"/>
</dbReference>
<accession>A0A5B8JAB9</accession>
<organism evidence="2 3">
    <name type="scientific">Streptomyces qinzhouensis</name>
    <dbReference type="NCBI Taxonomy" id="2599401"/>
    <lineage>
        <taxon>Bacteria</taxon>
        <taxon>Bacillati</taxon>
        <taxon>Actinomycetota</taxon>
        <taxon>Actinomycetes</taxon>
        <taxon>Kitasatosporales</taxon>
        <taxon>Streptomycetaceae</taxon>
        <taxon>Streptomyces</taxon>
    </lineage>
</organism>
<dbReference type="EMBL" id="CP042266">
    <property type="protein sequence ID" value="QDY77384.1"/>
    <property type="molecule type" value="Genomic_DNA"/>
</dbReference>
<gene>
    <name evidence="2" type="ORF">FQU76_13585</name>
</gene>
<evidence type="ECO:0008006" key="4">
    <source>
        <dbReference type="Google" id="ProtNLM"/>
    </source>
</evidence>
<evidence type="ECO:0000313" key="2">
    <source>
        <dbReference type="EMBL" id="QDY77384.1"/>
    </source>
</evidence>
<feature type="region of interest" description="Disordered" evidence="1">
    <location>
        <begin position="471"/>
        <end position="490"/>
    </location>
</feature>
<dbReference type="KEGG" id="sqz:FQU76_13585"/>